<dbReference type="InterPro" id="IPR013342">
    <property type="entry name" value="Mandelate_racemase_C"/>
</dbReference>
<reference evidence="3" key="1">
    <citation type="submission" date="2023-07" db="EMBL/GenBank/DDBJ databases">
        <title>The genome sequence of Rhodocytophaga aerolata KACC 12507.</title>
        <authorList>
            <person name="Zhang X."/>
        </authorList>
    </citation>
    <scope>NUCLEOTIDE SEQUENCE</scope>
    <source>
        <strain evidence="3">KACC 12507</strain>
    </source>
</reference>
<dbReference type="PROSITE" id="PS00909">
    <property type="entry name" value="MR_MLE_2"/>
    <property type="match status" value="1"/>
</dbReference>
<dbReference type="SMART" id="SM00922">
    <property type="entry name" value="MR_MLE"/>
    <property type="match status" value="1"/>
</dbReference>
<dbReference type="SUPFAM" id="SSF54826">
    <property type="entry name" value="Enolase N-terminal domain-like"/>
    <property type="match status" value="1"/>
</dbReference>
<dbReference type="CDD" id="cd03320">
    <property type="entry name" value="OSBS"/>
    <property type="match status" value="1"/>
</dbReference>
<dbReference type="InterPro" id="IPR018110">
    <property type="entry name" value="Mandel_Rmase/mucon_lact_enz_CS"/>
</dbReference>
<sequence>MFIKADYQKYTLHFKFEAGTSRGVLTQKDTYFVKIWNRDNPQVYGIGECSVLKGLSIDDKVDYESYLANICAELSDFEFSGDISVVLNELIGNQYPSIQFGIETALLDLLNGGNRIIYPSPFTDGKAGVPINGLIWMGAEDFMRHQIDLKLEQGYTCLKLKIGALDFAKECALLEYIRSRYSPEQVTLRVDANGAFSTEEALQKLDILSQFELHSIEQPIRQGQVKFMHRLCRQTPLPIALDEELIGVMTYKDKASLLDEITPQYIILKPSLLGGFQHSLEWIKLCEARQIGWWITSALESNIGLNAISQFTAVQQNTLPQGLGTGQLYTNNIDSPLEIASGKLYYTLDNRWKLPSFI</sequence>
<organism evidence="3 4">
    <name type="scientific">Rhodocytophaga aerolata</name>
    <dbReference type="NCBI Taxonomy" id="455078"/>
    <lineage>
        <taxon>Bacteria</taxon>
        <taxon>Pseudomonadati</taxon>
        <taxon>Bacteroidota</taxon>
        <taxon>Cytophagia</taxon>
        <taxon>Cytophagales</taxon>
        <taxon>Rhodocytophagaceae</taxon>
        <taxon>Rhodocytophaga</taxon>
    </lineage>
</organism>
<dbReference type="RefSeq" id="WP_302039490.1">
    <property type="nucleotide sequence ID" value="NZ_JAUKPO010000013.1"/>
</dbReference>
<dbReference type="Gene3D" id="3.30.390.10">
    <property type="entry name" value="Enolase-like, N-terminal domain"/>
    <property type="match status" value="1"/>
</dbReference>
<protein>
    <submittedName>
        <fullName evidence="3">O-succinylbenzoate synthase</fullName>
    </submittedName>
</protein>
<feature type="domain" description="Mandelate racemase/muconate lactonizing enzyme C-terminal" evidence="2">
    <location>
        <begin position="140"/>
        <end position="238"/>
    </location>
</feature>
<evidence type="ECO:0000313" key="4">
    <source>
        <dbReference type="Proteomes" id="UP001168528"/>
    </source>
</evidence>
<dbReference type="InterPro" id="IPR029017">
    <property type="entry name" value="Enolase-like_N"/>
</dbReference>
<name>A0ABT8RDA6_9BACT</name>
<dbReference type="PANTHER" id="PTHR48073">
    <property type="entry name" value="O-SUCCINYLBENZOATE SYNTHASE-RELATED"/>
    <property type="match status" value="1"/>
</dbReference>
<comment type="caution">
    <text evidence="3">The sequence shown here is derived from an EMBL/GenBank/DDBJ whole genome shotgun (WGS) entry which is preliminary data.</text>
</comment>
<dbReference type="InterPro" id="IPR029065">
    <property type="entry name" value="Enolase_C-like"/>
</dbReference>
<dbReference type="SFLD" id="SFLDG00180">
    <property type="entry name" value="muconate_cycloisomerase"/>
    <property type="match status" value="1"/>
</dbReference>
<keyword evidence="4" id="KW-1185">Reference proteome</keyword>
<dbReference type="Gene3D" id="3.20.20.120">
    <property type="entry name" value="Enolase-like C-terminal domain"/>
    <property type="match status" value="1"/>
</dbReference>
<dbReference type="PANTHER" id="PTHR48073:SF2">
    <property type="entry name" value="O-SUCCINYLBENZOATE SYNTHASE"/>
    <property type="match status" value="1"/>
</dbReference>
<dbReference type="EMBL" id="JAUKPO010000013">
    <property type="protein sequence ID" value="MDO1448690.1"/>
    <property type="molecule type" value="Genomic_DNA"/>
</dbReference>
<dbReference type="InterPro" id="IPR036849">
    <property type="entry name" value="Enolase-like_C_sf"/>
</dbReference>
<evidence type="ECO:0000256" key="1">
    <source>
        <dbReference type="ARBA" id="ARBA00022723"/>
    </source>
</evidence>
<keyword evidence="1" id="KW-0479">Metal-binding</keyword>
<evidence type="ECO:0000313" key="3">
    <source>
        <dbReference type="EMBL" id="MDO1448690.1"/>
    </source>
</evidence>
<dbReference type="SFLD" id="SFLDF00009">
    <property type="entry name" value="o-succinylbenzoate_synthase"/>
    <property type="match status" value="1"/>
</dbReference>
<proteinExistence type="predicted"/>
<gene>
    <name evidence="3" type="ORF">Q0590_20605</name>
</gene>
<accession>A0ABT8RDA6</accession>
<evidence type="ECO:0000259" key="2">
    <source>
        <dbReference type="SMART" id="SM00922"/>
    </source>
</evidence>
<dbReference type="Proteomes" id="UP001168528">
    <property type="component" value="Unassembled WGS sequence"/>
</dbReference>
<dbReference type="Pfam" id="PF13378">
    <property type="entry name" value="MR_MLE_C"/>
    <property type="match status" value="1"/>
</dbReference>
<dbReference type="SUPFAM" id="SSF51604">
    <property type="entry name" value="Enolase C-terminal domain-like"/>
    <property type="match status" value="1"/>
</dbReference>
<dbReference type="SFLD" id="SFLDS00001">
    <property type="entry name" value="Enolase"/>
    <property type="match status" value="1"/>
</dbReference>